<dbReference type="InterPro" id="IPR036291">
    <property type="entry name" value="NAD(P)-bd_dom_sf"/>
</dbReference>
<dbReference type="Proteomes" id="UP000265560">
    <property type="component" value="Chromosome"/>
</dbReference>
<proteinExistence type="inferred from homology"/>
<comment type="similarity">
    <text evidence="1">Belongs to the short-chain dehydrogenases/reductases (SDR) family.</text>
</comment>
<dbReference type="AlphaFoldDB" id="A0A385YXE8"/>
<dbReference type="PANTHER" id="PTHR42760">
    <property type="entry name" value="SHORT-CHAIN DEHYDROGENASES/REDUCTASES FAMILY MEMBER"/>
    <property type="match status" value="1"/>
</dbReference>
<keyword evidence="2" id="KW-0560">Oxidoreductase</keyword>
<dbReference type="KEGG" id="pcav:D3880_03895"/>
<dbReference type="PRINTS" id="PR00080">
    <property type="entry name" value="SDRFAMILY"/>
</dbReference>
<dbReference type="SUPFAM" id="SSF51735">
    <property type="entry name" value="NAD(P)-binding Rossmann-fold domains"/>
    <property type="match status" value="1"/>
</dbReference>
<dbReference type="CDD" id="cd05233">
    <property type="entry name" value="SDR_c"/>
    <property type="match status" value="1"/>
</dbReference>
<dbReference type="EMBL" id="CP032419">
    <property type="protein sequence ID" value="AYC31589.1"/>
    <property type="molecule type" value="Genomic_DNA"/>
</dbReference>
<dbReference type="RefSeq" id="WP_119892214.1">
    <property type="nucleotide sequence ID" value="NZ_CP032419.1"/>
</dbReference>
<gene>
    <name evidence="3" type="ORF">D3880_03895</name>
</gene>
<protein>
    <submittedName>
        <fullName evidence="3">SDR family oxidoreductase</fullName>
    </submittedName>
</protein>
<evidence type="ECO:0000313" key="3">
    <source>
        <dbReference type="EMBL" id="AYC31589.1"/>
    </source>
</evidence>
<dbReference type="Pfam" id="PF13561">
    <property type="entry name" value="adh_short_C2"/>
    <property type="match status" value="1"/>
</dbReference>
<dbReference type="PRINTS" id="PR00081">
    <property type="entry name" value="GDHRDH"/>
</dbReference>
<dbReference type="GO" id="GO:0016616">
    <property type="term" value="F:oxidoreductase activity, acting on the CH-OH group of donors, NAD or NADP as acceptor"/>
    <property type="evidence" value="ECO:0007669"/>
    <property type="project" value="TreeGrafter"/>
</dbReference>
<name>A0A385YXE8_9PSED</name>
<evidence type="ECO:0000256" key="2">
    <source>
        <dbReference type="ARBA" id="ARBA00023002"/>
    </source>
</evidence>
<organism evidence="3 4">
    <name type="scientific">Pseudomonas cavernae</name>
    <dbReference type="NCBI Taxonomy" id="2320867"/>
    <lineage>
        <taxon>Bacteria</taxon>
        <taxon>Pseudomonadati</taxon>
        <taxon>Pseudomonadota</taxon>
        <taxon>Gammaproteobacteria</taxon>
        <taxon>Pseudomonadales</taxon>
        <taxon>Pseudomonadaceae</taxon>
        <taxon>Pseudomonas</taxon>
    </lineage>
</organism>
<keyword evidence="4" id="KW-1185">Reference proteome</keyword>
<sequence length="271" mass="28155">MTVSTQGALATQAPEAVLALAPDANRLKGRVALITGAGRGAGRAHARLLAARGAAVAVVDIDEDVARATSAEIAEAGGRAIALAADITDRALAERCVAQVAEQLGGLDILVHNAGLIYSMTGLEQTDDANFDRLLAINVHAPLYLTRAALPHLRQSRAPRVIFINSQWGQVPDGHSYGYMVSKAAQLGLMKTLAKEFVGEGILVNAITPGAILTRMVPDQYIEPEKANIPLGRLVHPEEIAAAVAFLASDEAAFIAGQAIPVNGGALLVGI</sequence>
<dbReference type="FunFam" id="3.40.50.720:FF:000084">
    <property type="entry name" value="Short-chain dehydrogenase reductase"/>
    <property type="match status" value="1"/>
</dbReference>
<evidence type="ECO:0000256" key="1">
    <source>
        <dbReference type="ARBA" id="ARBA00006484"/>
    </source>
</evidence>
<dbReference type="PANTHER" id="PTHR42760:SF133">
    <property type="entry name" value="3-OXOACYL-[ACYL-CARRIER-PROTEIN] REDUCTASE"/>
    <property type="match status" value="1"/>
</dbReference>
<accession>A0A385YXE8</accession>
<dbReference type="OrthoDB" id="5786478at2"/>
<dbReference type="Gene3D" id="3.40.50.720">
    <property type="entry name" value="NAD(P)-binding Rossmann-like Domain"/>
    <property type="match status" value="1"/>
</dbReference>
<reference evidence="4" key="1">
    <citation type="submission" date="2018-09" db="EMBL/GenBank/DDBJ databases">
        <authorList>
            <person name="Zhu H."/>
        </authorList>
    </citation>
    <scope>NUCLEOTIDE SEQUENCE [LARGE SCALE GENOMIC DNA]</scope>
    <source>
        <strain evidence="4">K2W31S-8</strain>
    </source>
</reference>
<dbReference type="InterPro" id="IPR002347">
    <property type="entry name" value="SDR_fam"/>
</dbReference>
<evidence type="ECO:0000313" key="4">
    <source>
        <dbReference type="Proteomes" id="UP000265560"/>
    </source>
</evidence>